<feature type="transmembrane region" description="Helical" evidence="2">
    <location>
        <begin position="123"/>
        <end position="147"/>
    </location>
</feature>
<evidence type="ECO:0000313" key="4">
    <source>
        <dbReference type="Proteomes" id="UP000564496"/>
    </source>
</evidence>
<comment type="caution">
    <text evidence="3">The sequence shown here is derived from an EMBL/GenBank/DDBJ whole genome shotgun (WGS) entry which is preliminary data.</text>
</comment>
<feature type="transmembrane region" description="Helical" evidence="2">
    <location>
        <begin position="97"/>
        <end position="117"/>
    </location>
</feature>
<feature type="transmembrane region" description="Helical" evidence="2">
    <location>
        <begin position="64"/>
        <end position="90"/>
    </location>
</feature>
<gene>
    <name evidence="3" type="ORF">BJ988_003997</name>
</gene>
<evidence type="ECO:0000256" key="1">
    <source>
        <dbReference type="SAM" id="MobiDB-lite"/>
    </source>
</evidence>
<organism evidence="3 4">
    <name type="scientific">Nocardioides panzhihuensis</name>
    <dbReference type="NCBI Taxonomy" id="860243"/>
    <lineage>
        <taxon>Bacteria</taxon>
        <taxon>Bacillati</taxon>
        <taxon>Actinomycetota</taxon>
        <taxon>Actinomycetes</taxon>
        <taxon>Propionibacteriales</taxon>
        <taxon>Nocardioidaceae</taxon>
        <taxon>Nocardioides</taxon>
    </lineage>
</organism>
<proteinExistence type="predicted"/>
<evidence type="ECO:0000256" key="2">
    <source>
        <dbReference type="SAM" id="Phobius"/>
    </source>
</evidence>
<dbReference type="AlphaFoldDB" id="A0A7Z0DPF3"/>
<name>A0A7Z0DPF3_9ACTN</name>
<feature type="compositionally biased region" description="Polar residues" evidence="1">
    <location>
        <begin position="14"/>
        <end position="24"/>
    </location>
</feature>
<feature type="transmembrane region" description="Helical" evidence="2">
    <location>
        <begin position="188"/>
        <end position="214"/>
    </location>
</feature>
<protein>
    <submittedName>
        <fullName evidence="3">Uncharacterized protein</fullName>
    </submittedName>
</protein>
<keyword evidence="2" id="KW-0472">Membrane</keyword>
<dbReference type="Proteomes" id="UP000564496">
    <property type="component" value="Unassembled WGS sequence"/>
</dbReference>
<accession>A0A7Z0DPF3</accession>
<feature type="transmembrane region" description="Helical" evidence="2">
    <location>
        <begin position="154"/>
        <end position="176"/>
    </location>
</feature>
<reference evidence="3 4" key="1">
    <citation type="submission" date="2020-07" db="EMBL/GenBank/DDBJ databases">
        <title>Sequencing the genomes of 1000 actinobacteria strains.</title>
        <authorList>
            <person name="Klenk H.-P."/>
        </authorList>
    </citation>
    <scope>NUCLEOTIDE SEQUENCE [LARGE SCALE GENOMIC DNA]</scope>
    <source>
        <strain evidence="3 4">DSM 26487</strain>
    </source>
</reference>
<evidence type="ECO:0000313" key="3">
    <source>
        <dbReference type="EMBL" id="NYI79349.1"/>
    </source>
</evidence>
<dbReference type="RefSeq" id="WP_179659672.1">
    <property type="nucleotide sequence ID" value="NZ_JACBZR010000001.1"/>
</dbReference>
<feature type="transmembrane region" description="Helical" evidence="2">
    <location>
        <begin position="33"/>
        <end position="58"/>
    </location>
</feature>
<sequence length="222" mass="23204">MSYAAPPPPPPLTPQSGTDVTGSAPRSTMATTIVVITTVVLLQIGIALVGLVLIYLLGGTAATMTIVTIVTIVLNALLYAVVAGGAAVIARTPTGRLLGIALPMLAWLLNTVLWHALVELFQFYNPVVVGLLAPLVLLLVLAGWGCAAWTGRRWLIGLPATYVLLIVVHVPLSIALTPALSFDNFAAAQLWSALSALVTTVAVVLGGVVCWLLARSEQDLRK</sequence>
<feature type="region of interest" description="Disordered" evidence="1">
    <location>
        <begin position="1"/>
        <end position="24"/>
    </location>
</feature>
<dbReference type="EMBL" id="JACBZR010000001">
    <property type="protein sequence ID" value="NYI79349.1"/>
    <property type="molecule type" value="Genomic_DNA"/>
</dbReference>
<keyword evidence="2" id="KW-1133">Transmembrane helix</keyword>
<feature type="compositionally biased region" description="Pro residues" evidence="1">
    <location>
        <begin position="1"/>
        <end position="13"/>
    </location>
</feature>
<keyword evidence="2" id="KW-0812">Transmembrane</keyword>
<keyword evidence="4" id="KW-1185">Reference proteome</keyword>